<name>A0A2R8CJ97_9GAMM</name>
<dbReference type="NCBIfam" id="TIGR01372">
    <property type="entry name" value="soxA"/>
    <property type="match status" value="1"/>
</dbReference>
<evidence type="ECO:0000259" key="5">
    <source>
        <dbReference type="Pfam" id="PF08669"/>
    </source>
</evidence>
<dbReference type="PANTHER" id="PTHR43757">
    <property type="entry name" value="AMINOMETHYLTRANSFERASE"/>
    <property type="match status" value="1"/>
</dbReference>
<dbReference type="SUPFAM" id="SSF103025">
    <property type="entry name" value="Folate-binding domain"/>
    <property type="match status" value="1"/>
</dbReference>
<dbReference type="InterPro" id="IPR027266">
    <property type="entry name" value="TrmE/GcvT-like"/>
</dbReference>
<dbReference type="Pfam" id="PF01571">
    <property type="entry name" value="GCV_T"/>
    <property type="match status" value="1"/>
</dbReference>
<dbReference type="InterPro" id="IPR041854">
    <property type="entry name" value="BFD-like_2Fe2S-bd_dom_sf"/>
</dbReference>
<keyword evidence="8" id="KW-1185">Reference proteome</keyword>
<dbReference type="AlphaFoldDB" id="A0A2R8CJ97"/>
<protein>
    <submittedName>
        <fullName evidence="7">Sarcosine oxidase subunit alpha</fullName>
        <ecNumber evidence="7">1.5.3.1</ecNumber>
    </submittedName>
</protein>
<accession>A0A2R8CJ97</accession>
<dbReference type="GO" id="GO:0008483">
    <property type="term" value="F:transaminase activity"/>
    <property type="evidence" value="ECO:0007669"/>
    <property type="project" value="UniProtKB-KW"/>
</dbReference>
<gene>
    <name evidence="7" type="primary">soxA_1</name>
    <name evidence="7" type="ORF">KSP9073_00884</name>
</gene>
<dbReference type="Pfam" id="PF08669">
    <property type="entry name" value="GCV_T_C"/>
    <property type="match status" value="1"/>
</dbReference>
<dbReference type="InterPro" id="IPR006277">
    <property type="entry name" value="Sarcosine_oxidase_asu"/>
</dbReference>
<evidence type="ECO:0000259" key="4">
    <source>
        <dbReference type="Pfam" id="PF01571"/>
    </source>
</evidence>
<evidence type="ECO:0000256" key="1">
    <source>
        <dbReference type="ARBA" id="ARBA00008609"/>
    </source>
</evidence>
<proteinExistence type="inferred from homology"/>
<dbReference type="SUPFAM" id="SSF51905">
    <property type="entry name" value="FAD/NAD(P)-binding domain"/>
    <property type="match status" value="1"/>
</dbReference>
<dbReference type="Proteomes" id="UP000244934">
    <property type="component" value="Unassembled WGS sequence"/>
</dbReference>
<keyword evidence="2" id="KW-0808">Transferase</keyword>
<reference evidence="8" key="1">
    <citation type="submission" date="2018-03" db="EMBL/GenBank/DDBJ databases">
        <authorList>
            <person name="Navarro De La Torre S."/>
        </authorList>
    </citation>
    <scope>NUCLEOTIDE SEQUENCE [LARGE SCALE GENOMIC DNA]</scope>
    <source>
        <strain evidence="8">EAod3</strain>
    </source>
</reference>
<feature type="domain" description="SoxA A3" evidence="6">
    <location>
        <begin position="526"/>
        <end position="607"/>
    </location>
</feature>
<dbReference type="Gene3D" id="3.10.20.440">
    <property type="entry name" value="2Fe-2S iron-sulphur cluster binding domain, sarcosine oxidase, alpha subunit, N-terminal domain"/>
    <property type="match status" value="1"/>
</dbReference>
<dbReference type="InterPro" id="IPR029043">
    <property type="entry name" value="GcvT/YgfZ_C"/>
</dbReference>
<dbReference type="OrthoDB" id="5287468at2"/>
<evidence type="ECO:0000256" key="3">
    <source>
        <dbReference type="ARBA" id="ARBA00023002"/>
    </source>
</evidence>
<feature type="domain" description="GCVT N-terminal" evidence="4">
    <location>
        <begin position="624"/>
        <end position="898"/>
    </location>
</feature>
<dbReference type="PRINTS" id="PR00469">
    <property type="entry name" value="PNDRDTASEII"/>
</dbReference>
<dbReference type="Gene3D" id="3.30.1360.120">
    <property type="entry name" value="Probable tRNA modification gtpase trme, domain 1"/>
    <property type="match status" value="1"/>
</dbReference>
<dbReference type="Pfam" id="PF12831">
    <property type="entry name" value="FAD_oxidored"/>
    <property type="match status" value="1"/>
</dbReference>
<dbReference type="GO" id="GO:0008115">
    <property type="term" value="F:sarcosine oxidase activity"/>
    <property type="evidence" value="ECO:0007669"/>
    <property type="project" value="UniProtKB-EC"/>
</dbReference>
<dbReference type="EC" id="1.5.3.1" evidence="7"/>
<keyword evidence="2" id="KW-0032">Aminotransferase</keyword>
<dbReference type="Pfam" id="PF13510">
    <property type="entry name" value="Fer2_4"/>
    <property type="match status" value="1"/>
</dbReference>
<dbReference type="RefSeq" id="WP_108841676.1">
    <property type="nucleotide sequence ID" value="NZ_ONZI01000001.1"/>
</dbReference>
<sequence length="1013" mass="111215">MTQSNRISTGGRIDRSHGLEFNFNGQSYQGYAGDTLASALLANGVDIVNRSFKYSRARGIVAAGAEEPNALVQLGARKDTQVPNVRSTQQALYDGLVARSTNGWPNVQRDVMSWVGKLGGNFMPPGFYYKTFMSPASMWMTYEKYIRMGAGLGRAPTESDPDIYDHMHHHCDVLVIGAGPAGLAAALSAARGGARVILCDEQEEMGGSLLDSRETLDGTSPVAWIEKTISELASMATVTLLPRTTANGYHDHNFVTLHERRTEHLADTASDAGFPGQARARLHRVRATRVVLASGTHERPVVYANNDLPGNMVAGAVSTYIRRYAVVPGNSLVLTTSNDHAYRAALDWQEAGRKVVAIVDARANPDGDLVRQARDSGIRVITGSAVIEAKGTQRVSGARVSAVDLDHFVVTGRIEDLECDTIASSGGYSPVVHLSSHTGTRPKWHEDMLGFLPGDVKDMISTGGVAGHYALGETLADGARAGRQAAIDSGFENAEELKLPDIKERRDGPSCALYQAPHEKQGLRAPKQFVDMQNDVTASAIELATREGFESIEHVKRYTALGFGTDQGKLGNINGMAIAARCLGRSIPEVGTTVFRPNYTPITFGAIVGRHCDEFFDPKRYTALHQWHVENGAEFEDVGLWKRPWYFPRNANGKKENMHDAVARECLAVREGVGILDASTLGKIDIQGPDAREFLGRVYTNKWAKLEPGRVRYGLMCKDDGMLMDDGTTSCLGDNHFLMTTTTGGAAAVLEWLELWHQTEWPELQVYFNSVTDHWATMTVTGPDARKLMSEVTDIDLDREKFKFMDWKEGNVAGIPARVFRISFTGELAYEINVQANYAMHVWKTLFEHGEKYNLTPYGTETMHVLRAEKGLIIVGQDTDGSVTPEDLGMHWAIGYDKPFHWIGKRALSRPDTMRGDRKQLVGLKPKDASIVLEEGAQIVLDPNESIPMTMMGHVTSSYYSPSLKGSFALAVLKNGRERMGETVYLPMSDGKTHEAEVVSTIFIDPKGERQNV</sequence>
<dbReference type="Gene3D" id="3.50.50.60">
    <property type="entry name" value="FAD/NAD(P)-binding domain"/>
    <property type="match status" value="2"/>
</dbReference>
<comment type="similarity">
    <text evidence="1">Belongs to the GcvT family.</text>
</comment>
<dbReference type="InterPro" id="IPR013977">
    <property type="entry name" value="GcvT_C"/>
</dbReference>
<organism evidence="7 8">
    <name type="scientific">Kushneria phyllosphaerae</name>
    <dbReference type="NCBI Taxonomy" id="2100822"/>
    <lineage>
        <taxon>Bacteria</taxon>
        <taxon>Pseudomonadati</taxon>
        <taxon>Pseudomonadota</taxon>
        <taxon>Gammaproteobacteria</taxon>
        <taxon>Oceanospirillales</taxon>
        <taxon>Halomonadaceae</taxon>
        <taxon>Kushneria</taxon>
    </lineage>
</organism>
<dbReference type="Pfam" id="PF17806">
    <property type="entry name" value="SO_alpha_A3"/>
    <property type="match status" value="1"/>
</dbReference>
<dbReference type="InterPro" id="IPR041117">
    <property type="entry name" value="SoxA_A3"/>
</dbReference>
<dbReference type="GO" id="GO:0046653">
    <property type="term" value="P:tetrahydrofolate metabolic process"/>
    <property type="evidence" value="ECO:0007669"/>
    <property type="project" value="InterPro"/>
</dbReference>
<dbReference type="InterPro" id="IPR006222">
    <property type="entry name" value="GCVT_N"/>
</dbReference>
<keyword evidence="3 7" id="KW-0560">Oxidoreductase</keyword>
<dbReference type="PANTHER" id="PTHR43757:SF2">
    <property type="entry name" value="AMINOMETHYLTRANSFERASE, MITOCHONDRIAL"/>
    <property type="match status" value="1"/>
</dbReference>
<evidence type="ECO:0000256" key="2">
    <source>
        <dbReference type="ARBA" id="ARBA00022576"/>
    </source>
</evidence>
<dbReference type="EMBL" id="ONZI01000001">
    <property type="protein sequence ID" value="SPJ32882.1"/>
    <property type="molecule type" value="Genomic_DNA"/>
</dbReference>
<dbReference type="PRINTS" id="PR00368">
    <property type="entry name" value="FADPNR"/>
</dbReference>
<evidence type="ECO:0000313" key="8">
    <source>
        <dbReference type="Proteomes" id="UP000244934"/>
    </source>
</evidence>
<dbReference type="Gene3D" id="1.10.10.1100">
    <property type="entry name" value="BFD-like [2Fe-2S]-binding domain"/>
    <property type="match status" value="1"/>
</dbReference>
<dbReference type="InterPro" id="IPR036188">
    <property type="entry name" value="FAD/NAD-bd_sf"/>
</dbReference>
<dbReference type="SUPFAM" id="SSF101790">
    <property type="entry name" value="Aminomethyltransferase beta-barrel domain"/>
    <property type="match status" value="1"/>
</dbReference>
<evidence type="ECO:0000259" key="6">
    <source>
        <dbReference type="Pfam" id="PF17806"/>
    </source>
</evidence>
<dbReference type="InterPro" id="IPR042204">
    <property type="entry name" value="2Fe-2S-bd_N"/>
</dbReference>
<evidence type="ECO:0000313" key="7">
    <source>
        <dbReference type="EMBL" id="SPJ32882.1"/>
    </source>
</evidence>
<dbReference type="PIRSF" id="PIRSF037980">
    <property type="entry name" value="SoxA"/>
    <property type="match status" value="1"/>
</dbReference>
<dbReference type="InterPro" id="IPR028896">
    <property type="entry name" value="GcvT/YgfZ/DmdA"/>
</dbReference>
<feature type="domain" description="Aminomethyltransferase C-terminal" evidence="5">
    <location>
        <begin position="919"/>
        <end position="1005"/>
    </location>
</feature>